<dbReference type="OrthoDB" id="885191at2759"/>
<accession>A0A2Z6MPA6</accession>
<sequence length="410" mass="46132">MTPELQHSAEDENQKGFQHPSVSNLVKSVTNEPDLPRKSPTTVLFSQDQIYTENFHNEPYMAHESSTSQTIPGSLPGEADAISMESDADERINAVNSAAAEVSHLEHWNISPNPSNDFNNVNPVTVLERQSPIVGSDIMQSDIRVFEDPQTLNQVIDIDNSMNISTHLAQLHNVETDTVTCDRIAVPEVRQWCSIVNPVCVESTTSEFAECPLPYRQLSHANLMQLPQSLSASPSFMEDLSRTVMPLDRVTNHNCLRESVEILQGLCEPVELVNSSPVILEPSSYAPGNENASHDPHNINNPGYMNSDPFQAHYLTSQMPYVADPNTLLFEMERIQKMNEEAVMTYEKKKLQLQSDYEKEVEMLRAKHYTLLQNVDTAAALKKIELEAHRDIVFRNMILADVWSRTDSIC</sequence>
<name>A0A2Z6MPA6_TRISU</name>
<gene>
    <name evidence="2" type="ORF">TSUD_337810</name>
</gene>
<organism evidence="2 3">
    <name type="scientific">Trifolium subterraneum</name>
    <name type="common">Subterranean clover</name>
    <dbReference type="NCBI Taxonomy" id="3900"/>
    <lineage>
        <taxon>Eukaryota</taxon>
        <taxon>Viridiplantae</taxon>
        <taxon>Streptophyta</taxon>
        <taxon>Embryophyta</taxon>
        <taxon>Tracheophyta</taxon>
        <taxon>Spermatophyta</taxon>
        <taxon>Magnoliopsida</taxon>
        <taxon>eudicotyledons</taxon>
        <taxon>Gunneridae</taxon>
        <taxon>Pentapetalae</taxon>
        <taxon>rosids</taxon>
        <taxon>fabids</taxon>
        <taxon>Fabales</taxon>
        <taxon>Fabaceae</taxon>
        <taxon>Papilionoideae</taxon>
        <taxon>50 kb inversion clade</taxon>
        <taxon>NPAAA clade</taxon>
        <taxon>Hologalegina</taxon>
        <taxon>IRL clade</taxon>
        <taxon>Trifolieae</taxon>
        <taxon>Trifolium</taxon>
    </lineage>
</organism>
<dbReference type="InterPro" id="IPR039322">
    <property type="entry name" value="MOM1"/>
</dbReference>
<evidence type="ECO:0000313" key="3">
    <source>
        <dbReference type="Proteomes" id="UP000242715"/>
    </source>
</evidence>
<evidence type="ECO:0000256" key="1">
    <source>
        <dbReference type="SAM" id="MobiDB-lite"/>
    </source>
</evidence>
<evidence type="ECO:0000313" key="2">
    <source>
        <dbReference type="EMBL" id="GAU20300.1"/>
    </source>
</evidence>
<dbReference type="AlphaFoldDB" id="A0A2Z6MPA6"/>
<dbReference type="GO" id="GO:0031507">
    <property type="term" value="P:heterochromatin formation"/>
    <property type="evidence" value="ECO:0007669"/>
    <property type="project" value="InterPro"/>
</dbReference>
<dbReference type="Proteomes" id="UP000242715">
    <property type="component" value="Unassembled WGS sequence"/>
</dbReference>
<keyword evidence="3" id="KW-1185">Reference proteome</keyword>
<dbReference type="PANTHER" id="PTHR35116:SF9">
    <property type="entry name" value="HELICASE MOM1"/>
    <property type="match status" value="1"/>
</dbReference>
<reference evidence="3" key="1">
    <citation type="journal article" date="2017" name="Front. Plant Sci.">
        <title>Climate Clever Clovers: New Paradigm to Reduce the Environmental Footprint of Ruminants by Breeding Low Methanogenic Forages Utilizing Haplotype Variation.</title>
        <authorList>
            <person name="Kaur P."/>
            <person name="Appels R."/>
            <person name="Bayer P.E."/>
            <person name="Keeble-Gagnere G."/>
            <person name="Wang J."/>
            <person name="Hirakawa H."/>
            <person name="Shirasawa K."/>
            <person name="Vercoe P."/>
            <person name="Stefanova K."/>
            <person name="Durmic Z."/>
            <person name="Nichols P."/>
            <person name="Revell C."/>
            <person name="Isobe S.N."/>
            <person name="Edwards D."/>
            <person name="Erskine W."/>
        </authorList>
    </citation>
    <scope>NUCLEOTIDE SEQUENCE [LARGE SCALE GENOMIC DNA]</scope>
    <source>
        <strain evidence="3">cv. Daliak</strain>
    </source>
</reference>
<dbReference type="EMBL" id="DF973211">
    <property type="protein sequence ID" value="GAU20300.1"/>
    <property type="molecule type" value="Genomic_DNA"/>
</dbReference>
<proteinExistence type="predicted"/>
<dbReference type="Gene3D" id="6.10.250.1310">
    <property type="match status" value="1"/>
</dbReference>
<protein>
    <submittedName>
        <fullName evidence="2">Uncharacterized protein</fullName>
    </submittedName>
</protein>
<feature type="compositionally biased region" description="Polar residues" evidence="1">
    <location>
        <begin position="20"/>
        <end position="31"/>
    </location>
</feature>
<dbReference type="PANTHER" id="PTHR35116">
    <property type="entry name" value="HELICASE PROTEIN MOM1"/>
    <property type="match status" value="1"/>
</dbReference>
<feature type="region of interest" description="Disordered" evidence="1">
    <location>
        <begin position="1"/>
        <end position="41"/>
    </location>
</feature>